<name>A0AAV6Q1A8_SOLSE</name>
<feature type="compositionally biased region" description="Basic and acidic residues" evidence="1">
    <location>
        <begin position="73"/>
        <end position="89"/>
    </location>
</feature>
<dbReference type="Proteomes" id="UP000693946">
    <property type="component" value="Linkage Group LG7"/>
</dbReference>
<evidence type="ECO:0000313" key="2">
    <source>
        <dbReference type="EMBL" id="KAG7481962.1"/>
    </source>
</evidence>
<sequence length="103" mass="11043">MPASNQCHSSRLVAFHPGLITESNAAFSDRVNKLKRTPSGLMSSKWLKQPEVCKSQVRPGSRSYSGKVLGRRIINDGRQKSAGDGEVRRGGKCGLTTPASSTA</sequence>
<feature type="region of interest" description="Disordered" evidence="1">
    <location>
        <begin position="52"/>
        <end position="103"/>
    </location>
</feature>
<dbReference type="AlphaFoldDB" id="A0AAV6Q1A8"/>
<evidence type="ECO:0000313" key="3">
    <source>
        <dbReference type="Proteomes" id="UP000693946"/>
    </source>
</evidence>
<keyword evidence="3" id="KW-1185">Reference proteome</keyword>
<evidence type="ECO:0000256" key="1">
    <source>
        <dbReference type="SAM" id="MobiDB-lite"/>
    </source>
</evidence>
<dbReference type="EMBL" id="JAGKHQ010000019">
    <property type="protein sequence ID" value="KAG7481962.1"/>
    <property type="molecule type" value="Genomic_DNA"/>
</dbReference>
<organism evidence="2 3">
    <name type="scientific">Solea senegalensis</name>
    <name type="common">Senegalese sole</name>
    <dbReference type="NCBI Taxonomy" id="28829"/>
    <lineage>
        <taxon>Eukaryota</taxon>
        <taxon>Metazoa</taxon>
        <taxon>Chordata</taxon>
        <taxon>Craniata</taxon>
        <taxon>Vertebrata</taxon>
        <taxon>Euteleostomi</taxon>
        <taxon>Actinopterygii</taxon>
        <taxon>Neopterygii</taxon>
        <taxon>Teleostei</taxon>
        <taxon>Neoteleostei</taxon>
        <taxon>Acanthomorphata</taxon>
        <taxon>Carangaria</taxon>
        <taxon>Pleuronectiformes</taxon>
        <taxon>Pleuronectoidei</taxon>
        <taxon>Soleidae</taxon>
        <taxon>Solea</taxon>
    </lineage>
</organism>
<protein>
    <submittedName>
        <fullName evidence="2">Uncharacterized protein</fullName>
    </submittedName>
</protein>
<gene>
    <name evidence="2" type="ORF">JOB18_009306</name>
</gene>
<reference evidence="2 3" key="1">
    <citation type="journal article" date="2021" name="Sci. Rep.">
        <title>Chromosome anchoring in Senegalese sole (Solea senegalensis) reveals sex-associated markers and genome rearrangements in flatfish.</title>
        <authorList>
            <person name="Guerrero-Cozar I."/>
            <person name="Gomez-Garrido J."/>
            <person name="Berbel C."/>
            <person name="Martinez-Blanch J.F."/>
            <person name="Alioto T."/>
            <person name="Claros M.G."/>
            <person name="Gagnaire P.A."/>
            <person name="Manchado M."/>
        </authorList>
    </citation>
    <scope>NUCLEOTIDE SEQUENCE [LARGE SCALE GENOMIC DNA]</scope>
    <source>
        <strain evidence="2">Sse05_10M</strain>
    </source>
</reference>
<comment type="caution">
    <text evidence="2">The sequence shown here is derived from an EMBL/GenBank/DDBJ whole genome shotgun (WGS) entry which is preliminary data.</text>
</comment>
<proteinExistence type="predicted"/>
<accession>A0AAV6Q1A8</accession>